<dbReference type="OrthoDB" id="5977668at2759"/>
<dbReference type="EMBL" id="VXIS01000043">
    <property type="protein sequence ID" value="KAA8910694.1"/>
    <property type="molecule type" value="Genomic_DNA"/>
</dbReference>
<keyword evidence="2" id="KW-0732">Signal</keyword>
<evidence type="ECO:0000256" key="2">
    <source>
        <dbReference type="SAM" id="SignalP"/>
    </source>
</evidence>
<dbReference type="InParanoid" id="A0A5J5F3B2"/>
<feature type="chain" id="PRO_5023907464" description="Amine oxidase domain-containing protein" evidence="2">
    <location>
        <begin position="19"/>
        <end position="394"/>
    </location>
</feature>
<dbReference type="AlphaFoldDB" id="A0A5J5F3B2"/>
<keyword evidence="1" id="KW-0472">Membrane</keyword>
<organism evidence="3 4">
    <name type="scientific">Sphaerosporella brunnea</name>
    <dbReference type="NCBI Taxonomy" id="1250544"/>
    <lineage>
        <taxon>Eukaryota</taxon>
        <taxon>Fungi</taxon>
        <taxon>Dikarya</taxon>
        <taxon>Ascomycota</taxon>
        <taxon>Pezizomycotina</taxon>
        <taxon>Pezizomycetes</taxon>
        <taxon>Pezizales</taxon>
        <taxon>Pyronemataceae</taxon>
        <taxon>Sphaerosporella</taxon>
    </lineage>
</organism>
<comment type="caution">
    <text evidence="3">The sequence shown here is derived from an EMBL/GenBank/DDBJ whole genome shotgun (WGS) entry which is preliminary data.</text>
</comment>
<sequence length="394" mass="43954">MTRKVLIVGSGLAGLTTAHLLRSDPEQRYDVTLFEAASSPSLSGASLKFSGTHVDIPMRSFNAGYYPRLTALYRYLRLPSQPQNFRFRFSSSGFTHISNFTSLPHDRSWWLMICLAAVYAHFTLCCFLFPPRAHESLQEWLRRIRLSRWFVEEYLLPLLSAVATCPHEKLLRFPAEDIAGYKRLSHGKPHLVLSDGVCAAEALLLDGVHVETNRRVVAVEEGGRVRWVQDGEKTTRSERWDIIVLAVAPDVVGSVFPRLREAMKKIPTQWVEVVTHQDSPASREEEDTIVLRTAEGKTEAAHHTHGLVVTTSPLDSKEGVIARAGFTRVLRSVESRSVVRGLFAARDEKSKEWSNGDGGVFVVGGWCWDGMVLLEGCVRSAEAVAGSLGVSVRW</sequence>
<dbReference type="Gene3D" id="3.50.50.60">
    <property type="entry name" value="FAD/NAD(P)-binding domain"/>
    <property type="match status" value="1"/>
</dbReference>
<name>A0A5J5F3B2_9PEZI</name>
<evidence type="ECO:0000256" key="1">
    <source>
        <dbReference type="SAM" id="Phobius"/>
    </source>
</evidence>
<dbReference type="Pfam" id="PF13450">
    <property type="entry name" value="NAD_binding_8"/>
    <property type="match status" value="1"/>
</dbReference>
<feature type="signal peptide" evidence="2">
    <location>
        <begin position="1"/>
        <end position="18"/>
    </location>
</feature>
<evidence type="ECO:0000313" key="3">
    <source>
        <dbReference type="EMBL" id="KAA8910694.1"/>
    </source>
</evidence>
<dbReference type="Proteomes" id="UP000326924">
    <property type="component" value="Unassembled WGS sequence"/>
</dbReference>
<reference evidence="3 4" key="1">
    <citation type="submission" date="2019-09" db="EMBL/GenBank/DDBJ databases">
        <title>Draft genome of the ectomycorrhizal ascomycete Sphaerosporella brunnea.</title>
        <authorList>
            <consortium name="DOE Joint Genome Institute"/>
            <person name="Benucci G.M."/>
            <person name="Marozzi G."/>
            <person name="Antonielli L."/>
            <person name="Sanchez S."/>
            <person name="Marco P."/>
            <person name="Wang X."/>
            <person name="Falini L.B."/>
            <person name="Barry K."/>
            <person name="Haridas S."/>
            <person name="Lipzen A."/>
            <person name="Labutti K."/>
            <person name="Grigoriev I.V."/>
            <person name="Murat C."/>
            <person name="Martin F."/>
            <person name="Albertini E."/>
            <person name="Donnini D."/>
            <person name="Bonito G."/>
        </authorList>
    </citation>
    <scope>NUCLEOTIDE SEQUENCE [LARGE SCALE GENOMIC DNA]</scope>
    <source>
        <strain evidence="3 4">Sb_GMNB300</strain>
    </source>
</reference>
<dbReference type="GO" id="GO:0016491">
    <property type="term" value="F:oxidoreductase activity"/>
    <property type="evidence" value="ECO:0007669"/>
    <property type="project" value="TreeGrafter"/>
</dbReference>
<feature type="transmembrane region" description="Helical" evidence="1">
    <location>
        <begin position="109"/>
        <end position="129"/>
    </location>
</feature>
<proteinExistence type="predicted"/>
<protein>
    <recommendedName>
        <fullName evidence="5">Amine oxidase domain-containing protein</fullName>
    </recommendedName>
</protein>
<keyword evidence="4" id="KW-1185">Reference proteome</keyword>
<evidence type="ECO:0008006" key="5">
    <source>
        <dbReference type="Google" id="ProtNLM"/>
    </source>
</evidence>
<gene>
    <name evidence="3" type="ORF">FN846DRAFT_774825</name>
</gene>
<evidence type="ECO:0000313" key="4">
    <source>
        <dbReference type="Proteomes" id="UP000326924"/>
    </source>
</evidence>
<keyword evidence="1" id="KW-1133">Transmembrane helix</keyword>
<accession>A0A5J5F3B2</accession>
<dbReference type="PANTHER" id="PTHR42923:SF42">
    <property type="entry name" value="AMINE OXIDASE DOMAIN-CONTAINING PROTEIN"/>
    <property type="match status" value="1"/>
</dbReference>
<dbReference type="SUPFAM" id="SSF51905">
    <property type="entry name" value="FAD/NAD(P)-binding domain"/>
    <property type="match status" value="1"/>
</dbReference>
<dbReference type="InterPro" id="IPR050464">
    <property type="entry name" value="Zeta_carotene_desat/Oxidored"/>
</dbReference>
<dbReference type="PANTHER" id="PTHR42923">
    <property type="entry name" value="PROTOPORPHYRINOGEN OXIDASE"/>
    <property type="match status" value="1"/>
</dbReference>
<dbReference type="InterPro" id="IPR036188">
    <property type="entry name" value="FAD/NAD-bd_sf"/>
</dbReference>
<keyword evidence="1" id="KW-0812">Transmembrane</keyword>